<dbReference type="SUPFAM" id="SSF82649">
    <property type="entry name" value="SufE/NifU"/>
    <property type="match status" value="1"/>
</dbReference>
<dbReference type="Gene3D" id="1.10.10.1100">
    <property type="entry name" value="BFD-like [2Fe-2S]-binding domain"/>
    <property type="match status" value="1"/>
</dbReference>
<name>A0A1H7V5L2_9BACT</name>
<dbReference type="Pfam" id="PF04324">
    <property type="entry name" value="Fer2_BFD"/>
    <property type="match status" value="1"/>
</dbReference>
<sequence length="221" mass="24265">MWEYTDKVMEHFWNPRNVGEVENPDGLGEVGSIACGDALRLTFKVDENKRITEAKFKSFGCASAIAAASALTEMLKGLTVEDAEKITNQDIAASLGGLPKQKMHCSVLGEQVLEKAIAYYRGNPADNKEEMICECFGVTELEIQKALKENNLTTVEEVTNYTKAGGGCGSCHERIQGIIDWVRSAARKPREPKLITIRNILMVEKSGKENIEKNQAGTLPG</sequence>
<evidence type="ECO:0000256" key="3">
    <source>
        <dbReference type="ARBA" id="ARBA00023014"/>
    </source>
</evidence>
<organism evidence="6 7">
    <name type="scientific">Syntrophus gentianae</name>
    <dbReference type="NCBI Taxonomy" id="43775"/>
    <lineage>
        <taxon>Bacteria</taxon>
        <taxon>Pseudomonadati</taxon>
        <taxon>Thermodesulfobacteriota</taxon>
        <taxon>Syntrophia</taxon>
        <taxon>Syntrophales</taxon>
        <taxon>Syntrophaceae</taxon>
        <taxon>Syntrophus</taxon>
    </lineage>
</organism>
<dbReference type="NCBIfam" id="TIGR02000">
    <property type="entry name" value="NifU_proper"/>
    <property type="match status" value="1"/>
</dbReference>
<keyword evidence="7" id="KW-1185">Reference proteome</keyword>
<evidence type="ECO:0000259" key="5">
    <source>
        <dbReference type="Pfam" id="PF04324"/>
    </source>
</evidence>
<keyword evidence="2" id="KW-0408">Iron</keyword>
<dbReference type="PANTHER" id="PTHR10093">
    <property type="entry name" value="IRON-SULFUR CLUSTER ASSEMBLY ENZYME NIFU HOMOLOG"/>
    <property type="match status" value="1"/>
</dbReference>
<keyword evidence="1" id="KW-0479">Metal-binding</keyword>
<dbReference type="OrthoDB" id="9808097at2"/>
<dbReference type="Pfam" id="PF01592">
    <property type="entry name" value="NifU_N"/>
    <property type="match status" value="1"/>
</dbReference>
<dbReference type="GO" id="GO:0005506">
    <property type="term" value="F:iron ion binding"/>
    <property type="evidence" value="ECO:0007669"/>
    <property type="project" value="InterPro"/>
</dbReference>
<keyword evidence="3" id="KW-0411">Iron-sulfur</keyword>
<feature type="domain" description="NIF system FeS cluster assembly NifU N-terminal" evidence="4">
    <location>
        <begin position="3"/>
        <end position="124"/>
    </location>
</feature>
<feature type="domain" description="BFD-like [2Fe-2S]-binding" evidence="5">
    <location>
        <begin position="131"/>
        <end position="180"/>
    </location>
</feature>
<dbReference type="InterPro" id="IPR010238">
    <property type="entry name" value="NIF_FeS_clus_asmbl_NifU"/>
</dbReference>
<dbReference type="InterPro" id="IPR002871">
    <property type="entry name" value="NIF_FeS_clus_asmbl_NifU_N"/>
</dbReference>
<protein>
    <submittedName>
        <fullName evidence="6">NifU-like protein</fullName>
    </submittedName>
</protein>
<evidence type="ECO:0000259" key="4">
    <source>
        <dbReference type="Pfam" id="PF01592"/>
    </source>
</evidence>
<dbReference type="InterPro" id="IPR041854">
    <property type="entry name" value="BFD-like_2Fe2S-bd_dom_sf"/>
</dbReference>
<dbReference type="RefSeq" id="WP_093882351.1">
    <property type="nucleotide sequence ID" value="NZ_FOBS01000003.1"/>
</dbReference>
<gene>
    <name evidence="6" type="ORF">SAMN04489760_10339</name>
</gene>
<accession>A0A1H7V5L2</accession>
<dbReference type="AlphaFoldDB" id="A0A1H7V5L2"/>
<dbReference type="CDD" id="cd06664">
    <property type="entry name" value="IscU_like"/>
    <property type="match status" value="1"/>
</dbReference>
<evidence type="ECO:0000313" key="6">
    <source>
        <dbReference type="EMBL" id="SEM04483.1"/>
    </source>
</evidence>
<dbReference type="Gene3D" id="3.90.1010.10">
    <property type="match status" value="1"/>
</dbReference>
<reference evidence="6 7" key="1">
    <citation type="submission" date="2016-10" db="EMBL/GenBank/DDBJ databases">
        <authorList>
            <person name="de Groot N.N."/>
        </authorList>
    </citation>
    <scope>NUCLEOTIDE SEQUENCE [LARGE SCALE GENOMIC DNA]</scope>
    <source>
        <strain evidence="6 7">DSM 8423</strain>
    </source>
</reference>
<dbReference type="GO" id="GO:0051536">
    <property type="term" value="F:iron-sulfur cluster binding"/>
    <property type="evidence" value="ECO:0007669"/>
    <property type="project" value="UniProtKB-KW"/>
</dbReference>
<dbReference type="CDD" id="cd19947">
    <property type="entry name" value="NifU_Fer2_BFD-like"/>
    <property type="match status" value="1"/>
</dbReference>
<evidence type="ECO:0000256" key="2">
    <source>
        <dbReference type="ARBA" id="ARBA00023004"/>
    </source>
</evidence>
<dbReference type="Proteomes" id="UP000198744">
    <property type="component" value="Unassembled WGS sequence"/>
</dbReference>
<evidence type="ECO:0000313" key="7">
    <source>
        <dbReference type="Proteomes" id="UP000198744"/>
    </source>
</evidence>
<evidence type="ECO:0000256" key="1">
    <source>
        <dbReference type="ARBA" id="ARBA00022723"/>
    </source>
</evidence>
<proteinExistence type="predicted"/>
<dbReference type="GO" id="GO:0016226">
    <property type="term" value="P:iron-sulfur cluster assembly"/>
    <property type="evidence" value="ECO:0007669"/>
    <property type="project" value="InterPro"/>
</dbReference>
<dbReference type="STRING" id="43775.SAMN04489760_10339"/>
<dbReference type="InterPro" id="IPR007419">
    <property type="entry name" value="BFD-like_2Fe2S-bd_dom"/>
</dbReference>
<dbReference type="EMBL" id="FOBS01000003">
    <property type="protein sequence ID" value="SEM04483.1"/>
    <property type="molecule type" value="Genomic_DNA"/>
</dbReference>